<evidence type="ECO:0000259" key="5">
    <source>
        <dbReference type="PROSITE" id="PS50931"/>
    </source>
</evidence>
<dbReference type="PROSITE" id="PS50931">
    <property type="entry name" value="HTH_LYSR"/>
    <property type="match status" value="1"/>
</dbReference>
<protein>
    <submittedName>
        <fullName evidence="6">HTH-type transcriptional activator CmpR</fullName>
    </submittedName>
</protein>
<dbReference type="CDD" id="cd05466">
    <property type="entry name" value="PBP2_LTTR_substrate"/>
    <property type="match status" value="1"/>
</dbReference>
<dbReference type="InterPro" id="IPR000847">
    <property type="entry name" value="LysR_HTH_N"/>
</dbReference>
<keyword evidence="7" id="KW-1185">Reference proteome</keyword>
<reference evidence="6 7" key="1">
    <citation type="submission" date="2019-02" db="EMBL/GenBank/DDBJ databases">
        <title>Deep-cultivation of Planctomycetes and their phenomic and genomic characterization uncovers novel biology.</title>
        <authorList>
            <person name="Wiegand S."/>
            <person name="Jogler M."/>
            <person name="Boedeker C."/>
            <person name="Pinto D."/>
            <person name="Vollmers J."/>
            <person name="Rivas-Marin E."/>
            <person name="Kohn T."/>
            <person name="Peeters S.H."/>
            <person name="Heuer A."/>
            <person name="Rast P."/>
            <person name="Oberbeckmann S."/>
            <person name="Bunk B."/>
            <person name="Jeske O."/>
            <person name="Meyerdierks A."/>
            <person name="Storesund J.E."/>
            <person name="Kallscheuer N."/>
            <person name="Luecker S."/>
            <person name="Lage O.M."/>
            <person name="Pohl T."/>
            <person name="Merkel B.J."/>
            <person name="Hornburger P."/>
            <person name="Mueller R.-W."/>
            <person name="Bruemmer F."/>
            <person name="Labrenz M."/>
            <person name="Spormann A.M."/>
            <person name="Op Den Camp H."/>
            <person name="Overmann J."/>
            <person name="Amann R."/>
            <person name="Jetten M.S.M."/>
            <person name="Mascher T."/>
            <person name="Medema M.H."/>
            <person name="Devos D.P."/>
            <person name="Kaster A.-K."/>
            <person name="Ovreas L."/>
            <person name="Rohde M."/>
            <person name="Galperin M.Y."/>
            <person name="Jogler C."/>
        </authorList>
    </citation>
    <scope>NUCLEOTIDE SEQUENCE [LARGE SCALE GENOMIC DNA]</scope>
    <source>
        <strain evidence="6 7">KOR42</strain>
    </source>
</reference>
<dbReference type="AlphaFoldDB" id="A0A5C5WQU9"/>
<keyword evidence="4" id="KW-0804">Transcription</keyword>
<sequence length="309" mass="35046">MGVPPNSQNVQPRASELSVQQMQTFQCVFEENGYAPAARRLQLSVPTVWQQIQAVERLYEATFFEKEGRRIVSTLKAQQLYDQFSEILAGIDSTFETVSDERSEYESITLVTGVRMLMEDLVVPLKHFRDEFENTLVIRHGNNRLAEEMVLSGEADLALTLEAESPRSTSRIHFEPAYFIDFLAIAEKSHPYCQAKQNSLRELVKHDLVVTVPGTHGRDAFEHAIHREHLNARVTVETDNSGFTIACVRAGLGVGVVAGRLDGHLCDGLFVRSLRKQLGRRQIVFMWKRGRKLTGPMKRLVEIVQKSHQ</sequence>
<dbReference type="Pfam" id="PF03466">
    <property type="entry name" value="LysR_substrate"/>
    <property type="match status" value="1"/>
</dbReference>
<dbReference type="EMBL" id="SIHI01000007">
    <property type="protein sequence ID" value="TWT52172.1"/>
    <property type="molecule type" value="Genomic_DNA"/>
</dbReference>
<keyword evidence="2" id="KW-0805">Transcription regulation</keyword>
<dbReference type="Gene3D" id="1.10.10.10">
    <property type="entry name" value="Winged helix-like DNA-binding domain superfamily/Winged helix DNA-binding domain"/>
    <property type="match status" value="1"/>
</dbReference>
<dbReference type="GO" id="GO:0003700">
    <property type="term" value="F:DNA-binding transcription factor activity"/>
    <property type="evidence" value="ECO:0007669"/>
    <property type="project" value="InterPro"/>
</dbReference>
<feature type="domain" description="HTH lysR-type" evidence="5">
    <location>
        <begin position="17"/>
        <end position="74"/>
    </location>
</feature>
<dbReference type="Gene3D" id="3.40.190.290">
    <property type="match status" value="1"/>
</dbReference>
<accession>A0A5C5WQU9</accession>
<dbReference type="Pfam" id="PF00126">
    <property type="entry name" value="HTH_1"/>
    <property type="match status" value="1"/>
</dbReference>
<dbReference type="SUPFAM" id="SSF53850">
    <property type="entry name" value="Periplasmic binding protein-like II"/>
    <property type="match status" value="1"/>
</dbReference>
<keyword evidence="3" id="KW-0238">DNA-binding</keyword>
<organism evidence="6 7">
    <name type="scientific">Thalassoglobus neptunius</name>
    <dbReference type="NCBI Taxonomy" id="1938619"/>
    <lineage>
        <taxon>Bacteria</taxon>
        <taxon>Pseudomonadati</taxon>
        <taxon>Planctomycetota</taxon>
        <taxon>Planctomycetia</taxon>
        <taxon>Planctomycetales</taxon>
        <taxon>Planctomycetaceae</taxon>
        <taxon>Thalassoglobus</taxon>
    </lineage>
</organism>
<dbReference type="PANTHER" id="PTHR30126:SF39">
    <property type="entry name" value="HTH-TYPE TRANSCRIPTIONAL REGULATOR CYSL"/>
    <property type="match status" value="1"/>
</dbReference>
<dbReference type="InterPro" id="IPR036388">
    <property type="entry name" value="WH-like_DNA-bd_sf"/>
</dbReference>
<dbReference type="GO" id="GO:0000976">
    <property type="term" value="F:transcription cis-regulatory region binding"/>
    <property type="evidence" value="ECO:0007669"/>
    <property type="project" value="TreeGrafter"/>
</dbReference>
<dbReference type="PANTHER" id="PTHR30126">
    <property type="entry name" value="HTH-TYPE TRANSCRIPTIONAL REGULATOR"/>
    <property type="match status" value="1"/>
</dbReference>
<dbReference type="InterPro" id="IPR005119">
    <property type="entry name" value="LysR_subst-bd"/>
</dbReference>
<dbReference type="InterPro" id="IPR036390">
    <property type="entry name" value="WH_DNA-bd_sf"/>
</dbReference>
<gene>
    <name evidence="6" type="primary">cmpR</name>
    <name evidence="6" type="ORF">KOR42_30400</name>
</gene>
<dbReference type="SUPFAM" id="SSF46785">
    <property type="entry name" value="Winged helix' DNA-binding domain"/>
    <property type="match status" value="1"/>
</dbReference>
<proteinExistence type="inferred from homology"/>
<comment type="similarity">
    <text evidence="1">Belongs to the LysR transcriptional regulatory family.</text>
</comment>
<evidence type="ECO:0000256" key="4">
    <source>
        <dbReference type="ARBA" id="ARBA00023163"/>
    </source>
</evidence>
<dbReference type="Proteomes" id="UP000317243">
    <property type="component" value="Unassembled WGS sequence"/>
</dbReference>
<evidence type="ECO:0000313" key="6">
    <source>
        <dbReference type="EMBL" id="TWT52172.1"/>
    </source>
</evidence>
<evidence type="ECO:0000256" key="1">
    <source>
        <dbReference type="ARBA" id="ARBA00009437"/>
    </source>
</evidence>
<name>A0A5C5WQU9_9PLAN</name>
<evidence type="ECO:0000313" key="7">
    <source>
        <dbReference type="Proteomes" id="UP000317243"/>
    </source>
</evidence>
<evidence type="ECO:0000256" key="3">
    <source>
        <dbReference type="ARBA" id="ARBA00023125"/>
    </source>
</evidence>
<dbReference type="RefSeq" id="WP_197441196.1">
    <property type="nucleotide sequence ID" value="NZ_SIHI01000007.1"/>
</dbReference>
<evidence type="ECO:0000256" key="2">
    <source>
        <dbReference type="ARBA" id="ARBA00023015"/>
    </source>
</evidence>
<comment type="caution">
    <text evidence="6">The sequence shown here is derived from an EMBL/GenBank/DDBJ whole genome shotgun (WGS) entry which is preliminary data.</text>
</comment>